<feature type="compositionally biased region" description="Polar residues" evidence="5">
    <location>
        <begin position="135"/>
        <end position="145"/>
    </location>
</feature>
<evidence type="ECO:0000256" key="3">
    <source>
        <dbReference type="ARBA" id="ARBA00022833"/>
    </source>
</evidence>
<keyword evidence="3 4" id="KW-0862">Zinc</keyword>
<feature type="compositionally biased region" description="Basic and acidic residues" evidence="5">
    <location>
        <begin position="187"/>
        <end position="203"/>
    </location>
</feature>
<feature type="compositionally biased region" description="Basic and acidic residues" evidence="5">
    <location>
        <begin position="324"/>
        <end position="342"/>
    </location>
</feature>
<feature type="compositionally biased region" description="Acidic residues" evidence="5">
    <location>
        <begin position="81"/>
        <end position="90"/>
    </location>
</feature>
<comment type="caution">
    <text evidence="7">The sequence shown here is derived from an EMBL/GenBank/DDBJ whole genome shotgun (WGS) entry which is preliminary data.</text>
</comment>
<evidence type="ECO:0000256" key="4">
    <source>
        <dbReference type="PROSITE-ProRule" id="PRU00723"/>
    </source>
</evidence>
<dbReference type="AlphaFoldDB" id="A0AA35R7F3"/>
<dbReference type="SMART" id="SM00356">
    <property type="entry name" value="ZnF_C3H1"/>
    <property type="match status" value="1"/>
</dbReference>
<dbReference type="InterPro" id="IPR000571">
    <property type="entry name" value="Znf_CCCH"/>
</dbReference>
<organism evidence="7 8">
    <name type="scientific">Geodia barretti</name>
    <name type="common">Barrett's horny sponge</name>
    <dbReference type="NCBI Taxonomy" id="519541"/>
    <lineage>
        <taxon>Eukaryota</taxon>
        <taxon>Metazoa</taxon>
        <taxon>Porifera</taxon>
        <taxon>Demospongiae</taxon>
        <taxon>Heteroscleromorpha</taxon>
        <taxon>Tetractinellida</taxon>
        <taxon>Astrophorina</taxon>
        <taxon>Geodiidae</taxon>
        <taxon>Geodia</taxon>
    </lineage>
</organism>
<name>A0AA35R7F3_GEOBA</name>
<gene>
    <name evidence="7" type="ORF">GBAR_LOCUS4074</name>
</gene>
<evidence type="ECO:0000256" key="2">
    <source>
        <dbReference type="ARBA" id="ARBA00022771"/>
    </source>
</evidence>
<feature type="compositionally biased region" description="Pro residues" evidence="5">
    <location>
        <begin position="412"/>
        <end position="429"/>
    </location>
</feature>
<dbReference type="Pfam" id="PF18044">
    <property type="entry name" value="zf-CCCH_4"/>
    <property type="match status" value="1"/>
</dbReference>
<feature type="compositionally biased region" description="Low complexity" evidence="5">
    <location>
        <begin position="457"/>
        <end position="469"/>
    </location>
</feature>
<feature type="region of interest" description="Disordered" evidence="5">
    <location>
        <begin position="1"/>
        <end position="20"/>
    </location>
</feature>
<dbReference type="InterPro" id="IPR036855">
    <property type="entry name" value="Znf_CCCH_sf"/>
</dbReference>
<feature type="domain" description="C3H1-type" evidence="6">
    <location>
        <begin position="142"/>
        <end position="169"/>
    </location>
</feature>
<dbReference type="Gene3D" id="4.10.1000.10">
    <property type="entry name" value="Zinc finger, CCCH-type"/>
    <property type="match status" value="1"/>
</dbReference>
<feature type="region of interest" description="Disordered" evidence="5">
    <location>
        <begin position="165"/>
        <end position="232"/>
    </location>
</feature>
<feature type="compositionally biased region" description="Basic and acidic residues" evidence="5">
    <location>
        <begin position="96"/>
        <end position="116"/>
    </location>
</feature>
<dbReference type="GO" id="GO:0008270">
    <property type="term" value="F:zinc ion binding"/>
    <property type="evidence" value="ECO:0007669"/>
    <property type="project" value="UniProtKB-KW"/>
</dbReference>
<proteinExistence type="predicted"/>
<dbReference type="Proteomes" id="UP001174909">
    <property type="component" value="Unassembled WGS sequence"/>
</dbReference>
<evidence type="ECO:0000256" key="5">
    <source>
        <dbReference type="SAM" id="MobiDB-lite"/>
    </source>
</evidence>
<dbReference type="SUPFAM" id="SSF90229">
    <property type="entry name" value="CCCH zinc finger"/>
    <property type="match status" value="1"/>
</dbReference>
<keyword evidence="8" id="KW-1185">Reference proteome</keyword>
<feature type="compositionally biased region" description="Acidic residues" evidence="5">
    <location>
        <begin position="42"/>
        <end position="53"/>
    </location>
</feature>
<dbReference type="InterPro" id="IPR041367">
    <property type="entry name" value="Znf-CCCH_4"/>
</dbReference>
<feature type="compositionally biased region" description="Basic and acidic residues" evidence="5">
    <location>
        <begin position="25"/>
        <end position="41"/>
    </location>
</feature>
<evidence type="ECO:0000313" key="8">
    <source>
        <dbReference type="Proteomes" id="UP001174909"/>
    </source>
</evidence>
<feature type="region of interest" description="Disordered" evidence="5">
    <location>
        <begin position="256"/>
        <end position="497"/>
    </location>
</feature>
<keyword evidence="2 4" id="KW-0863">Zinc-finger</keyword>
<feature type="compositionally biased region" description="Basic residues" evidence="5">
    <location>
        <begin position="434"/>
        <end position="456"/>
    </location>
</feature>
<sequence length="518" mass="58493">MSCVGAGVEEGDLDYNEDLDDITSHLRRPSEEDEVKVHAAVEIEDGELSSGEEGEIKDVSGEMSGPAHLQNPSTPSPTPEISDDIIECEPQDYGVGEEKREENGKKEREEEKSKEDEKEEADSDRGSSSRRKVTGSRSPVRNRGTSVCRHFLQGKCSWGRECRFSHDDRALPGHPRPHPPLHGVRGGADRFIEPYHAPRDPDFVGHPPIGSVLTHHLPPPQPPREGAPLFLPYKELRRGSKVSQVEEESEGWYRLRTVARDWSSDDDDTLPEKKSSKEKRQKGDDRRNRHSSRRESSGSSSPEAAEKKKKRRNQHSPATGISSHLDKAAHIRDKESGFEDRASRRKARRHSSSSESSETQPAFLPHQPPFLFAPGTGPPPDRFFAHSTPFPPFGPPRPLPPHLDHRPLLFAPIPPHVHYPDRYGPPPYPDCHRQPPHRGYHRDHSASPKRRRRRKLSSSSQSPQSSPDHSSSHSKRKKRKSSEDKNLNRKEQLLQELSVINKVIERKKLKKSGSKKSE</sequence>
<feature type="compositionally biased region" description="Acidic residues" evidence="5">
    <location>
        <begin position="9"/>
        <end position="20"/>
    </location>
</feature>
<feature type="compositionally biased region" description="Pro residues" evidence="5">
    <location>
        <begin position="389"/>
        <end position="401"/>
    </location>
</feature>
<accession>A0AA35R7F3</accession>
<dbReference type="PROSITE" id="PS50103">
    <property type="entry name" value="ZF_C3H1"/>
    <property type="match status" value="1"/>
</dbReference>
<keyword evidence="1 4" id="KW-0479">Metal-binding</keyword>
<evidence type="ECO:0000313" key="7">
    <source>
        <dbReference type="EMBL" id="CAI8005131.1"/>
    </source>
</evidence>
<evidence type="ECO:0000259" key="6">
    <source>
        <dbReference type="PROSITE" id="PS50103"/>
    </source>
</evidence>
<evidence type="ECO:0000256" key="1">
    <source>
        <dbReference type="ARBA" id="ARBA00022723"/>
    </source>
</evidence>
<feature type="zinc finger region" description="C3H1-type" evidence="4">
    <location>
        <begin position="142"/>
        <end position="169"/>
    </location>
</feature>
<reference evidence="7" key="1">
    <citation type="submission" date="2023-03" db="EMBL/GenBank/DDBJ databases">
        <authorList>
            <person name="Steffen K."/>
            <person name="Cardenas P."/>
        </authorList>
    </citation>
    <scope>NUCLEOTIDE SEQUENCE</scope>
</reference>
<protein>
    <recommendedName>
        <fullName evidence="6">C3H1-type domain-containing protein</fullName>
    </recommendedName>
</protein>
<feature type="region of interest" description="Disordered" evidence="5">
    <location>
        <begin position="25"/>
        <end position="146"/>
    </location>
</feature>
<dbReference type="EMBL" id="CASHTH010000577">
    <property type="protein sequence ID" value="CAI8005131.1"/>
    <property type="molecule type" value="Genomic_DNA"/>
</dbReference>
<feature type="compositionally biased region" description="Basic and acidic residues" evidence="5">
    <location>
        <begin position="481"/>
        <end position="493"/>
    </location>
</feature>